<dbReference type="Proteomes" id="UP000054272">
    <property type="component" value="Unassembled WGS sequence"/>
</dbReference>
<evidence type="ECO:0000313" key="1">
    <source>
        <dbReference type="EMBL" id="KIR78981.1"/>
    </source>
</evidence>
<reference evidence="1 2" key="1">
    <citation type="submission" date="2015-01" db="EMBL/GenBank/DDBJ databases">
        <title>The Genome Sequence of Cryptococcus gattii EJB2.</title>
        <authorList>
            <consortium name="The Broad Institute Genomics Platform"/>
            <person name="Cuomo C."/>
            <person name="Litvintseva A."/>
            <person name="Chen Y."/>
            <person name="Heitman J."/>
            <person name="Sun S."/>
            <person name="Springer D."/>
            <person name="Dromer F."/>
            <person name="Young S."/>
            <person name="Zeng Q."/>
            <person name="Gargeya S."/>
            <person name="Abouelleil A."/>
            <person name="Alvarado L."/>
            <person name="Chapman S.B."/>
            <person name="Gainer-Dewar J."/>
            <person name="Goldberg J."/>
            <person name="Griggs A."/>
            <person name="Gujja S."/>
            <person name="Hansen M."/>
            <person name="Howarth C."/>
            <person name="Imamovic A."/>
            <person name="Larimer J."/>
            <person name="Murphy C."/>
            <person name="Naylor J."/>
            <person name="Pearson M."/>
            <person name="Priest M."/>
            <person name="Roberts A."/>
            <person name="Saif S."/>
            <person name="Shea T."/>
            <person name="Sykes S."/>
            <person name="Wortman J."/>
            <person name="Nusbaum C."/>
            <person name="Birren B."/>
        </authorList>
    </citation>
    <scope>NUCLEOTIDE SEQUENCE [LARGE SCALE GENOMIC DNA]</scope>
    <source>
        <strain evidence="1 2">EJB2</strain>
    </source>
</reference>
<keyword evidence="2" id="KW-1185">Reference proteome</keyword>
<protein>
    <submittedName>
        <fullName evidence="1">Uncharacterized protein</fullName>
    </submittedName>
</protein>
<organism evidence="1 2">
    <name type="scientific">Cryptococcus gattii EJB2</name>
    <dbReference type="NCBI Taxonomy" id="1296103"/>
    <lineage>
        <taxon>Eukaryota</taxon>
        <taxon>Fungi</taxon>
        <taxon>Dikarya</taxon>
        <taxon>Basidiomycota</taxon>
        <taxon>Agaricomycotina</taxon>
        <taxon>Tremellomycetes</taxon>
        <taxon>Tremellales</taxon>
        <taxon>Cryptococcaceae</taxon>
        <taxon>Cryptococcus</taxon>
        <taxon>Cryptococcus gattii species complex</taxon>
    </lineage>
</organism>
<gene>
    <name evidence="1" type="ORF">I306_03995</name>
</gene>
<evidence type="ECO:0000313" key="2">
    <source>
        <dbReference type="Proteomes" id="UP000054272"/>
    </source>
</evidence>
<sequence length="72" mass="7733">MLLSERPKVTKFSVSSIDNIETRLIPHAVRAAAVNGILSLPRCNKAVSSIMEVLMPAVTISVSASEFYDGSI</sequence>
<proteinExistence type="predicted"/>
<name>A0ABR5BTM7_9TREE</name>
<accession>A0ABR5BTM7</accession>
<dbReference type="EMBL" id="KN848697">
    <property type="protein sequence ID" value="KIR78981.1"/>
    <property type="molecule type" value="Genomic_DNA"/>
</dbReference>